<gene>
    <name evidence="4" type="ORF">GCM10010979_03270</name>
</gene>
<feature type="chain" id="PRO_5038930722" description="Potassium channel domain-containing protein" evidence="2">
    <location>
        <begin position="20"/>
        <end position="208"/>
    </location>
</feature>
<evidence type="ECO:0000256" key="2">
    <source>
        <dbReference type="SAM" id="SignalP"/>
    </source>
</evidence>
<proteinExistence type="predicted"/>
<dbReference type="Pfam" id="PF07885">
    <property type="entry name" value="Ion_trans_2"/>
    <property type="match status" value="1"/>
</dbReference>
<accession>A0A916SAZ0</accession>
<keyword evidence="5" id="KW-1185">Reference proteome</keyword>
<dbReference type="EMBL" id="BMGB01000001">
    <property type="protein sequence ID" value="GGA91937.1"/>
    <property type="molecule type" value="Genomic_DNA"/>
</dbReference>
<dbReference type="Gene3D" id="1.10.287.70">
    <property type="match status" value="1"/>
</dbReference>
<dbReference type="InterPro" id="IPR013099">
    <property type="entry name" value="K_chnl_dom"/>
</dbReference>
<dbReference type="AlphaFoldDB" id="A0A916SAZ0"/>
<feature type="transmembrane region" description="Helical" evidence="1">
    <location>
        <begin position="28"/>
        <end position="45"/>
    </location>
</feature>
<evidence type="ECO:0000313" key="4">
    <source>
        <dbReference type="EMBL" id="GGA91937.1"/>
    </source>
</evidence>
<keyword evidence="1" id="KW-0812">Transmembrane</keyword>
<evidence type="ECO:0000313" key="5">
    <source>
        <dbReference type="Proteomes" id="UP000606922"/>
    </source>
</evidence>
<evidence type="ECO:0000256" key="1">
    <source>
        <dbReference type="SAM" id="Phobius"/>
    </source>
</evidence>
<feature type="signal peptide" evidence="2">
    <location>
        <begin position="1"/>
        <end position="19"/>
    </location>
</feature>
<reference evidence="4" key="1">
    <citation type="journal article" date="2014" name="Int. J. Syst. Evol. Microbiol.">
        <title>Complete genome sequence of Corynebacterium casei LMG S-19264T (=DSM 44701T), isolated from a smear-ripened cheese.</title>
        <authorList>
            <consortium name="US DOE Joint Genome Institute (JGI-PGF)"/>
            <person name="Walter F."/>
            <person name="Albersmeier A."/>
            <person name="Kalinowski J."/>
            <person name="Ruckert C."/>
        </authorList>
    </citation>
    <scope>NUCLEOTIDE SEQUENCE</scope>
    <source>
        <strain evidence="4">CGMCC 1.12813</strain>
    </source>
</reference>
<protein>
    <recommendedName>
        <fullName evidence="3">Potassium channel domain-containing protein</fullName>
    </recommendedName>
</protein>
<dbReference type="SUPFAM" id="SSF81324">
    <property type="entry name" value="Voltage-gated potassium channels"/>
    <property type="match status" value="1"/>
</dbReference>
<reference evidence="4" key="2">
    <citation type="submission" date="2020-09" db="EMBL/GenBank/DDBJ databases">
        <authorList>
            <person name="Sun Q."/>
            <person name="Zhou Y."/>
        </authorList>
    </citation>
    <scope>NUCLEOTIDE SEQUENCE</scope>
    <source>
        <strain evidence="4">CGMCC 1.12813</strain>
    </source>
</reference>
<organism evidence="4 5">
    <name type="scientific">Conyzicola nivalis</name>
    <dbReference type="NCBI Taxonomy" id="1477021"/>
    <lineage>
        <taxon>Bacteria</taxon>
        <taxon>Bacillati</taxon>
        <taxon>Actinomycetota</taxon>
        <taxon>Actinomycetes</taxon>
        <taxon>Micrococcales</taxon>
        <taxon>Microbacteriaceae</taxon>
        <taxon>Conyzicola</taxon>
    </lineage>
</organism>
<dbReference type="Proteomes" id="UP000606922">
    <property type="component" value="Unassembled WGS sequence"/>
</dbReference>
<keyword evidence="2" id="KW-0732">Signal</keyword>
<feature type="transmembrane region" description="Helical" evidence="1">
    <location>
        <begin position="112"/>
        <end position="134"/>
    </location>
</feature>
<comment type="caution">
    <text evidence="4">The sequence shown here is derived from an EMBL/GenBank/DDBJ whole genome shotgun (WGS) entry which is preliminary data.</text>
</comment>
<sequence length="208" mass="21689">MGGYVVVLLLVAVSYALCAAQVTSNTSSVAFLVQLATVAVILRVARVNERARRVGWVVLAVAGAAAILVWATGAQGRVLDIVLSAASAFAYLIAPAAVIAHQVRRRRVDGQSLLAAVVAYVLVGMFFAFLYNVVSLATGVPMFGESADDSLTSQLFFSFTTLTTTGYGNLIPVGAVGQTVAIAEAITGQLFLVIAVARVVAGWERPSQ</sequence>
<keyword evidence="1" id="KW-0472">Membrane</keyword>
<feature type="transmembrane region" description="Helical" evidence="1">
    <location>
        <begin position="54"/>
        <end position="72"/>
    </location>
</feature>
<keyword evidence="1" id="KW-1133">Transmembrane helix</keyword>
<feature type="domain" description="Potassium channel" evidence="3">
    <location>
        <begin position="121"/>
        <end position="200"/>
    </location>
</feature>
<feature type="transmembrane region" description="Helical" evidence="1">
    <location>
        <begin position="78"/>
        <end position="100"/>
    </location>
</feature>
<name>A0A916SAZ0_9MICO</name>
<evidence type="ECO:0000259" key="3">
    <source>
        <dbReference type="Pfam" id="PF07885"/>
    </source>
</evidence>